<keyword evidence="9" id="KW-0256">Endoplasmic reticulum</keyword>
<evidence type="ECO:0000313" key="16">
    <source>
        <dbReference type="Proteomes" id="UP000580250"/>
    </source>
</evidence>
<feature type="transmembrane region" description="Helical" evidence="14">
    <location>
        <begin position="25"/>
        <end position="43"/>
    </location>
</feature>
<comment type="catalytic activity">
    <reaction evidence="13">
        <text>an alpha-D-Glc-(1-&gt;3)-alpha-D-Glc-(1-&gt;3)-alpha-D-Man-(1-&gt;2)-alpha-D-Man-(1-&gt;2)-alpha-D-Man-(1-&gt;3)-[alpha-D-Man-(1-&gt;2)-alpha-D-Man-(1-&gt;3)-[alpha-D-Man-(1-&gt;2)-alpha-D-Man-(1-&gt;6)]-alpha-D-Man-(1-&gt;6)]-beta-D-Man-(1-&gt;4)-beta-D-GlcNAc-(1-&gt;4)-alpha-D-GlcNAc-diphospho-di-trans,poly-cis-dolichol + a di-trans,poly-cis-dolichyl beta-D-glucosyl phosphate = a alpha-D-Glc-(1-&gt;2)-alpha-D-Glc-(1-&gt;3)-alpha-D-Glc-(1-&gt;3)-alpha-D-Man-(1-&gt;2)-alpha-D-Man-(1-&gt;2)-alpha-D-Man-(1-&gt;3)-[alpha-D-Man-(1-&gt;2)-alpha-D-Man-(1-&gt;3)-[alpha-D-Man-(1-&gt;2)-alpha-D-Man-(1-&gt;6)]-alpha-D-Man-(1-&gt;6)]-beta-D-Man-(1-&gt;4)-beta-D-GlcNAc-(1-&gt;4)-alpha-D-GlcNAc-diphospho-di-trans,poly-cis-dolichol + a di-trans,poly-cis-dolichyl phosphate + H(+)</text>
        <dbReference type="Rhea" id="RHEA:29543"/>
        <dbReference type="Rhea" id="RHEA-COMP:19498"/>
        <dbReference type="Rhea" id="RHEA-COMP:19502"/>
        <dbReference type="Rhea" id="RHEA-COMP:19512"/>
        <dbReference type="Rhea" id="RHEA-COMP:19522"/>
        <dbReference type="ChEBI" id="CHEBI:15378"/>
        <dbReference type="ChEBI" id="CHEBI:57525"/>
        <dbReference type="ChEBI" id="CHEBI:57683"/>
        <dbReference type="ChEBI" id="CHEBI:132522"/>
        <dbReference type="ChEBI" id="CHEBI:132523"/>
        <dbReference type="EC" id="2.4.1.256"/>
    </reaction>
    <physiologicalReaction direction="left-to-right" evidence="13">
        <dbReference type="Rhea" id="RHEA:29544"/>
    </physiologicalReaction>
</comment>
<evidence type="ECO:0000256" key="13">
    <source>
        <dbReference type="ARBA" id="ARBA00048064"/>
    </source>
</evidence>
<comment type="caution">
    <text evidence="14">Lacks conserved residue(s) required for the propagation of feature annotation.</text>
</comment>
<comment type="caution">
    <text evidence="15">The sequence shown here is derived from an EMBL/GenBank/DDBJ whole genome shotgun (WGS) entry which is preliminary data.</text>
</comment>
<evidence type="ECO:0000256" key="5">
    <source>
        <dbReference type="ARBA" id="ARBA00018512"/>
    </source>
</evidence>
<evidence type="ECO:0000256" key="8">
    <source>
        <dbReference type="ARBA" id="ARBA00022692"/>
    </source>
</evidence>
<dbReference type="Proteomes" id="UP000580250">
    <property type="component" value="Unassembled WGS sequence"/>
</dbReference>
<gene>
    <name evidence="15" type="ORF">MENT_LOCUS19098</name>
</gene>
<comment type="subcellular location">
    <subcellularLocation>
        <location evidence="1">Endoplasmic reticulum membrane</location>
        <topology evidence="1">Multi-pass membrane protein</topology>
    </subcellularLocation>
</comment>
<feature type="transmembrane region" description="Helical" evidence="14">
    <location>
        <begin position="88"/>
        <end position="106"/>
    </location>
</feature>
<dbReference type="InterPro" id="IPR016900">
    <property type="entry name" value="Alg10"/>
</dbReference>
<feature type="transmembrane region" description="Helical" evidence="14">
    <location>
        <begin position="210"/>
        <end position="233"/>
    </location>
</feature>
<feature type="transmembrane region" description="Helical" evidence="14">
    <location>
        <begin position="254"/>
        <end position="280"/>
    </location>
</feature>
<comment type="function">
    <text evidence="12">Dol-P-Glc:Glc(2)Man(9)GlcNAc(2)-PP-Dol alpha-1,2-glucosyltransferase that operates in the biosynthetic pathway of dolichol-linked oligosaccharides, the glycan precursors employed in protein asparagine (N)-glycosylation. The assembly of dolichol-linked oligosaccharides begins on the cytosolic side of the endoplasmic reticulum membrane and finishes in its lumen. The sequential addition of sugars to dolichol pyrophosphate produces dolichol-linked oligosaccharides containing fourteen sugars, including two GlcNAcs, nine mannoses and three glucoses. Once assembled, the oligosaccharide is transferred from the lipid to nascent proteins by oligosaccharyltransferases. In the lumen of the endoplasmic reticulum, adds the third and last glucose residue from dolichyl phosphate glucose (Dol-P-Glc) onto the lipid-linked oligosaccharide intermediate Glc(2)Man(9)GlcNAc(2)-PP-Dol to produce Glc(3)Man(9)GlcNAc(2)-PP-Dol.</text>
</comment>
<dbReference type="OrthoDB" id="4769at2759"/>
<comment type="pathway">
    <text evidence="2">Protein modification; protein glycosylation.</text>
</comment>
<dbReference type="GO" id="GO:0005789">
    <property type="term" value="C:endoplasmic reticulum membrane"/>
    <property type="evidence" value="ECO:0007669"/>
    <property type="project" value="UniProtKB-SubCell"/>
</dbReference>
<evidence type="ECO:0000256" key="4">
    <source>
        <dbReference type="ARBA" id="ARBA00011967"/>
    </source>
</evidence>
<evidence type="ECO:0000256" key="12">
    <source>
        <dbReference type="ARBA" id="ARBA00044727"/>
    </source>
</evidence>
<evidence type="ECO:0000256" key="3">
    <source>
        <dbReference type="ARBA" id="ARBA00010600"/>
    </source>
</evidence>
<feature type="transmembrane region" description="Helical" evidence="14">
    <location>
        <begin position="300"/>
        <end position="318"/>
    </location>
</feature>
<dbReference type="EC" id="2.4.1.256" evidence="4 14"/>
<evidence type="ECO:0000256" key="6">
    <source>
        <dbReference type="ARBA" id="ARBA00022676"/>
    </source>
</evidence>
<keyword evidence="11 14" id="KW-0472">Membrane</keyword>
<evidence type="ECO:0000256" key="10">
    <source>
        <dbReference type="ARBA" id="ARBA00022989"/>
    </source>
</evidence>
<keyword evidence="7" id="KW-0808">Transferase</keyword>
<evidence type="ECO:0000256" key="9">
    <source>
        <dbReference type="ARBA" id="ARBA00022824"/>
    </source>
</evidence>
<evidence type="ECO:0000256" key="2">
    <source>
        <dbReference type="ARBA" id="ARBA00004922"/>
    </source>
</evidence>
<accession>A0A6V7UYV9</accession>
<dbReference type="EMBL" id="CAJEWN010000131">
    <property type="protein sequence ID" value="CAD2167787.1"/>
    <property type="molecule type" value="Genomic_DNA"/>
</dbReference>
<evidence type="ECO:0000256" key="1">
    <source>
        <dbReference type="ARBA" id="ARBA00004477"/>
    </source>
</evidence>
<name>A0A6V7UYV9_MELEN</name>
<keyword evidence="10 14" id="KW-1133">Transmembrane helix</keyword>
<evidence type="ECO:0000313" key="15">
    <source>
        <dbReference type="EMBL" id="CAD2167787.1"/>
    </source>
</evidence>
<evidence type="ECO:0000256" key="11">
    <source>
        <dbReference type="ARBA" id="ARBA00023136"/>
    </source>
</evidence>
<protein>
    <recommendedName>
        <fullName evidence="5 14">Dol-P-Glc:Glc(2)Man(9)GlcNAc(2)-PP-Dol alpha-1,2-glucosyltransferase</fullName>
        <ecNumber evidence="4 14">2.4.1.256</ecNumber>
    </recommendedName>
</protein>
<keyword evidence="8 14" id="KW-0812">Transmembrane</keyword>
<dbReference type="PANTHER" id="PTHR12989:SF10">
    <property type="entry name" value="DOL-P-GLC:GLC(2)MAN(9)GLCNAC(2)-PP-DOL ALPHA-1,2-GLUCOSYLTRANSFERASE-RELATED"/>
    <property type="match status" value="1"/>
</dbReference>
<dbReference type="GO" id="GO:0006488">
    <property type="term" value="P:dolichol-linked oligosaccharide biosynthetic process"/>
    <property type="evidence" value="ECO:0007669"/>
    <property type="project" value="UniProtKB-UniRule"/>
</dbReference>
<sequence>MDEIFHVAQTRLYCRGIYNEWNPMITTPPGLYFLAVLFGFCGYERYLNSLILPFCFAGLCRLRRFILIFTKGKLKKEIDQFRDVRLPALAICFLPVLLNNSFLYYTDLLSLTAFIWGISSHSSLISSMFLALAVLTRQTNIVWPALSCLAFSLNLLKQFLFNQISFKQTFQFIYQFLLVFAFMCFLVWNNGSIVLGDKTAHKPVIHLPQLFYFVGLLQHLPCLYLLAIFFKIIRKYLIGELIYFTKLTKISFSFSLISMLFISLFAFLSVNCCTLAHPYLLADNRHFTFYLWQRFFQRHWIAKYLAIPFYTFSAIFMFKMTSEIPNKLKAFYLIFTSLCLIPAFLLEFRYFIIPFALWRLSLDYQSRKAQFFEILINLMVSSFVLYLFLNKPFKWSNDPEKWQRFMW</sequence>
<feature type="transmembrane region" description="Helical" evidence="14">
    <location>
        <begin position="141"/>
        <end position="160"/>
    </location>
</feature>
<feature type="transmembrane region" description="Helical" evidence="14">
    <location>
        <begin position="330"/>
        <end position="351"/>
    </location>
</feature>
<feature type="transmembrane region" description="Helical" evidence="14">
    <location>
        <begin position="172"/>
        <end position="190"/>
    </location>
</feature>
<evidence type="ECO:0000256" key="7">
    <source>
        <dbReference type="ARBA" id="ARBA00022679"/>
    </source>
</evidence>
<feature type="transmembrane region" description="Helical" evidence="14">
    <location>
        <begin position="371"/>
        <end position="389"/>
    </location>
</feature>
<comment type="similarity">
    <text evidence="3 14">Belongs to the ALG10 glucosyltransferase family.</text>
</comment>
<dbReference type="PIRSF" id="PIRSF028810">
    <property type="entry name" value="Alpha1_2_glucosyltferase_Alg10"/>
    <property type="match status" value="1"/>
</dbReference>
<dbReference type="AlphaFoldDB" id="A0A6V7UYV9"/>
<proteinExistence type="inferred from homology"/>
<organism evidence="15 16">
    <name type="scientific">Meloidogyne enterolobii</name>
    <name type="common">Root-knot nematode worm</name>
    <name type="synonym">Meloidogyne mayaguensis</name>
    <dbReference type="NCBI Taxonomy" id="390850"/>
    <lineage>
        <taxon>Eukaryota</taxon>
        <taxon>Metazoa</taxon>
        <taxon>Ecdysozoa</taxon>
        <taxon>Nematoda</taxon>
        <taxon>Chromadorea</taxon>
        <taxon>Rhabditida</taxon>
        <taxon>Tylenchina</taxon>
        <taxon>Tylenchomorpha</taxon>
        <taxon>Tylenchoidea</taxon>
        <taxon>Meloidogynidae</taxon>
        <taxon>Meloidogyninae</taxon>
        <taxon>Meloidogyne</taxon>
    </lineage>
</organism>
<keyword evidence="6 14" id="KW-0328">Glycosyltransferase</keyword>
<reference evidence="15 16" key="1">
    <citation type="submission" date="2020-08" db="EMBL/GenBank/DDBJ databases">
        <authorList>
            <person name="Koutsovoulos G."/>
            <person name="Danchin GJ E."/>
        </authorList>
    </citation>
    <scope>NUCLEOTIDE SEQUENCE [LARGE SCALE GENOMIC DNA]</scope>
</reference>
<evidence type="ECO:0000256" key="14">
    <source>
        <dbReference type="PIRNR" id="PIRNR028810"/>
    </source>
</evidence>
<dbReference type="Pfam" id="PF04922">
    <property type="entry name" value="DIE2_ALG10"/>
    <property type="match status" value="1"/>
</dbReference>
<feature type="transmembrane region" description="Helical" evidence="14">
    <location>
        <begin position="113"/>
        <end position="135"/>
    </location>
</feature>
<dbReference type="PANTHER" id="PTHR12989">
    <property type="entry name" value="ALPHA-1,2-GLUCOSYLTRANSFERASE ALG10"/>
    <property type="match status" value="1"/>
</dbReference>
<dbReference type="GO" id="GO:0106073">
    <property type="term" value="F:dolichyl pyrophosphate Glc2Man9GlcNAc2 alpha-1,2-glucosyltransferase activity"/>
    <property type="evidence" value="ECO:0007669"/>
    <property type="project" value="UniProtKB-UniRule"/>
</dbReference>